<dbReference type="SUPFAM" id="SSF48452">
    <property type="entry name" value="TPR-like"/>
    <property type="match status" value="1"/>
</dbReference>
<dbReference type="Proteomes" id="UP000488506">
    <property type="component" value="Unassembled WGS sequence"/>
</dbReference>
<sequence length="512" mass="58409">MYQLLKIHIDENNIETWNNLARLPAAVRKEWFAKHLKDVLKTLEQVKTNFKNQNPWHQIGFLLIDDTLYKEAESIYNLMYQTMQKAHSDFGSPAYYRGISRFLQGRFKEAYEDFRIAHQYDLHMKNFNTPSTRAIAYMEETIFPTREIIRKNQEILIKDLNDSRKVEYKIGANVLRTIHKWNSASPLFSHGLSQGGGYFLTLRSAKGEVKGIAIDPGYDFYDIFRNLGLGIADIDAIIITHDHDDHTESVEGILSLLAKFNDHNQEKKTKVLDIFGSSGVLLKFHGLLSATDLFGNKEINYKLLVPGNNINEIEGKSLIEKYGFTMRINPAYHSERWTNQESSVGIVVETSIKDKNGEQLKIGITGDSRYVEGLGKLYSDCQVILLNIGSMEKEEGKLLTQHLGLLGCINLLKEARLNKPGLAILTEFGEEFSGKREIISKIIENWVQPLAGLNSGKSFAKNELRVIPADVNLEIKLQDLSIRESETNIFLPYQNIKIDETSPELIKYKFNG</sequence>
<dbReference type="EMBL" id="WPAF01000005">
    <property type="protein sequence ID" value="KAF0134733.1"/>
    <property type="molecule type" value="Genomic_DNA"/>
</dbReference>
<dbReference type="AlphaFoldDB" id="A0A833L4G6"/>
<protein>
    <submittedName>
        <fullName evidence="2">Beta-lactamase domain-containing protein</fullName>
    </submittedName>
</protein>
<dbReference type="Gene3D" id="3.60.15.10">
    <property type="entry name" value="Ribonuclease Z/Hydroxyacylglutathione hydrolase-like"/>
    <property type="match status" value="1"/>
</dbReference>
<feature type="domain" description="Metallo-beta-lactamase" evidence="1">
    <location>
        <begin position="212"/>
        <end position="416"/>
    </location>
</feature>
<evidence type="ECO:0000259" key="1">
    <source>
        <dbReference type="Pfam" id="PF12706"/>
    </source>
</evidence>
<evidence type="ECO:0000313" key="3">
    <source>
        <dbReference type="Proteomes" id="UP000488506"/>
    </source>
</evidence>
<dbReference type="InterPro" id="IPR036866">
    <property type="entry name" value="RibonucZ/Hydroxyglut_hydro"/>
</dbReference>
<gene>
    <name evidence="2" type="ORF">FD145_450</name>
</gene>
<proteinExistence type="predicted"/>
<accession>A0A833L4G6</accession>
<reference evidence="2 3" key="1">
    <citation type="submission" date="2019-12" db="EMBL/GenBank/DDBJ databases">
        <authorList>
            <person name="Wolfe R."/>
            <person name="Danczak R."/>
            <person name="Wilkins M."/>
        </authorList>
    </citation>
    <scope>NUCLEOTIDE SEQUENCE [LARGE SCALE GENOMIC DNA]</scope>
    <source>
        <strain evidence="2">X2_MaxBin.013</strain>
    </source>
</reference>
<comment type="caution">
    <text evidence="2">The sequence shown here is derived from an EMBL/GenBank/DDBJ whole genome shotgun (WGS) entry which is preliminary data.</text>
</comment>
<dbReference type="Gene3D" id="1.25.40.10">
    <property type="entry name" value="Tetratricopeptide repeat domain"/>
    <property type="match status" value="1"/>
</dbReference>
<dbReference type="InterPro" id="IPR001279">
    <property type="entry name" value="Metallo-B-lactamas"/>
</dbReference>
<dbReference type="SUPFAM" id="SSF56281">
    <property type="entry name" value="Metallo-hydrolase/oxidoreductase"/>
    <property type="match status" value="1"/>
</dbReference>
<dbReference type="Pfam" id="PF12706">
    <property type="entry name" value="Lactamase_B_2"/>
    <property type="match status" value="1"/>
</dbReference>
<dbReference type="InterPro" id="IPR011990">
    <property type="entry name" value="TPR-like_helical_dom_sf"/>
</dbReference>
<name>A0A833L4G6_UNCSA</name>
<organism evidence="2 3">
    <name type="scientific">Candidatus Saganbacteria bacterium</name>
    <dbReference type="NCBI Taxonomy" id="2575572"/>
    <lineage>
        <taxon>Bacteria</taxon>
        <taxon>Bacillati</taxon>
        <taxon>Saganbacteria</taxon>
    </lineage>
</organism>
<evidence type="ECO:0000313" key="2">
    <source>
        <dbReference type="EMBL" id="KAF0134733.1"/>
    </source>
</evidence>